<evidence type="ECO:0000256" key="1">
    <source>
        <dbReference type="SAM" id="SignalP"/>
    </source>
</evidence>
<evidence type="ECO:0000313" key="3">
    <source>
        <dbReference type="Proteomes" id="UP000650081"/>
    </source>
</evidence>
<protein>
    <submittedName>
        <fullName evidence="2">SIMPL domain-containing protein</fullName>
    </submittedName>
</protein>
<evidence type="ECO:0000313" key="2">
    <source>
        <dbReference type="EMBL" id="MBC6993551.1"/>
    </source>
</evidence>
<dbReference type="RefSeq" id="WP_187465653.1">
    <property type="nucleotide sequence ID" value="NZ_JACSIT010000067.1"/>
</dbReference>
<name>A0A923T7H1_9BACT</name>
<dbReference type="EMBL" id="JACSIT010000067">
    <property type="protein sequence ID" value="MBC6993551.1"/>
    <property type="molecule type" value="Genomic_DNA"/>
</dbReference>
<gene>
    <name evidence="2" type="ORF">H9S92_05225</name>
</gene>
<reference evidence="2" key="1">
    <citation type="submission" date="2020-08" db="EMBL/GenBank/DDBJ databases">
        <title>Lewinella bacteria from marine environments.</title>
        <authorList>
            <person name="Zhong Y."/>
        </authorList>
    </citation>
    <scope>NUCLEOTIDE SEQUENCE</scope>
    <source>
        <strain evidence="2">KCTC 42187</strain>
    </source>
</reference>
<keyword evidence="1" id="KW-0732">Signal</keyword>
<feature type="chain" id="PRO_5037502795" evidence="1">
    <location>
        <begin position="22"/>
        <end position="333"/>
    </location>
</feature>
<organism evidence="2 3">
    <name type="scientific">Neolewinella lacunae</name>
    <dbReference type="NCBI Taxonomy" id="1517758"/>
    <lineage>
        <taxon>Bacteria</taxon>
        <taxon>Pseudomonadati</taxon>
        <taxon>Bacteroidota</taxon>
        <taxon>Saprospiria</taxon>
        <taxon>Saprospirales</taxon>
        <taxon>Lewinellaceae</taxon>
        <taxon>Neolewinella</taxon>
    </lineage>
</organism>
<comment type="caution">
    <text evidence="2">The sequence shown here is derived from an EMBL/GenBank/DDBJ whole genome shotgun (WGS) entry which is preliminary data.</text>
</comment>
<dbReference type="InterPro" id="IPR007497">
    <property type="entry name" value="SIMPL/DUF541"/>
</dbReference>
<proteinExistence type="predicted"/>
<keyword evidence="3" id="KW-1185">Reference proteome</keyword>
<feature type="signal peptide" evidence="1">
    <location>
        <begin position="1"/>
        <end position="21"/>
    </location>
</feature>
<dbReference type="Gene3D" id="3.30.70.2970">
    <property type="entry name" value="Protein of unknown function (DUF541), domain 2"/>
    <property type="match status" value="1"/>
</dbReference>
<dbReference type="Pfam" id="PF04402">
    <property type="entry name" value="SIMPL"/>
    <property type="match status" value="1"/>
</dbReference>
<accession>A0A923T7H1</accession>
<dbReference type="Proteomes" id="UP000650081">
    <property type="component" value="Unassembled WGS sequence"/>
</dbReference>
<sequence>MQKILWSLVFLLSCAAAPLLAQVMGNYQTQRNAAPVNYQANFRGVPRTATFDEDPSVVEITINALSNQGADGYVAIFSVYQSGETVQAVNEAMNGRIDAVKAGLTGLGIAATDVYVDLVNFLPTYAFSEEKKIFSRKTLTEQPTGFNLQKNLHIRYRDAALLDRIMTTAAAAEIYDLIKVDYLVDEPQAVYNELRRLTFDYLDTLKTLYSARGVALDSAQQHVAESAWVVYPGDRYETYSAHASQQLTAKEREGAVVTKIEKPTLRFYNAIPMNDYDLVVNPDLLEPAAQFSFGLKVRFTLPPKAPAVKTLRKNNYYYLTPEGKLVLLDPGQE</sequence>
<dbReference type="AlphaFoldDB" id="A0A923T7H1"/>
<dbReference type="Gene3D" id="3.30.110.170">
    <property type="entry name" value="Protein of unknown function (DUF541), domain 1"/>
    <property type="match status" value="1"/>
</dbReference>